<dbReference type="Gene3D" id="3.40.50.10320">
    <property type="entry name" value="LmbE-like"/>
    <property type="match status" value="1"/>
</dbReference>
<proteinExistence type="predicted"/>
<protein>
    <submittedName>
        <fullName evidence="1">Glucosamine-6-phosphate deaminase-like protein</fullName>
    </submittedName>
</protein>
<dbReference type="InterPro" id="IPR003737">
    <property type="entry name" value="GlcNAc_PI_deacetylase-related"/>
</dbReference>
<dbReference type="AlphaFoldDB" id="A0A1D8AVU2"/>
<dbReference type="STRING" id="1838286.Verru16b_02072"/>
<gene>
    <name evidence="1" type="ORF">Verru16b_02072</name>
</gene>
<dbReference type="GO" id="GO:0016811">
    <property type="term" value="F:hydrolase activity, acting on carbon-nitrogen (but not peptide) bonds, in linear amides"/>
    <property type="evidence" value="ECO:0007669"/>
    <property type="project" value="TreeGrafter"/>
</dbReference>
<dbReference type="EMBL" id="CP016094">
    <property type="protein sequence ID" value="AOS45003.1"/>
    <property type="molecule type" value="Genomic_DNA"/>
</dbReference>
<evidence type="ECO:0000313" key="2">
    <source>
        <dbReference type="Proteomes" id="UP000095228"/>
    </source>
</evidence>
<dbReference type="KEGG" id="obg:Verru16b_02072"/>
<organism evidence="1 2">
    <name type="scientific">Lacunisphaera limnophila</name>
    <dbReference type="NCBI Taxonomy" id="1838286"/>
    <lineage>
        <taxon>Bacteria</taxon>
        <taxon>Pseudomonadati</taxon>
        <taxon>Verrucomicrobiota</taxon>
        <taxon>Opitutia</taxon>
        <taxon>Opitutales</taxon>
        <taxon>Opitutaceae</taxon>
        <taxon>Lacunisphaera</taxon>
    </lineage>
</organism>
<keyword evidence="2" id="KW-1185">Reference proteome</keyword>
<reference evidence="1 2" key="1">
    <citation type="submission" date="2016-06" db="EMBL/GenBank/DDBJ databases">
        <title>Three novel species with peptidoglycan cell walls form the new genus Lacunisphaera gen. nov. in the family Opitutaceae of the verrucomicrobial subdivision 4.</title>
        <authorList>
            <person name="Rast P."/>
            <person name="Gloeckner I."/>
            <person name="Jogler M."/>
            <person name="Boedeker C."/>
            <person name="Jeske O."/>
            <person name="Wiegand S."/>
            <person name="Reinhardt R."/>
            <person name="Schumann P."/>
            <person name="Rohde M."/>
            <person name="Spring S."/>
            <person name="Gloeckner F.O."/>
            <person name="Jogler C."/>
        </authorList>
    </citation>
    <scope>NUCLEOTIDE SEQUENCE [LARGE SCALE GENOMIC DNA]</scope>
    <source>
        <strain evidence="1 2">IG16b</strain>
    </source>
</reference>
<evidence type="ECO:0000313" key="1">
    <source>
        <dbReference type="EMBL" id="AOS45003.1"/>
    </source>
</evidence>
<dbReference type="Pfam" id="PF02585">
    <property type="entry name" value="PIG-L"/>
    <property type="match status" value="1"/>
</dbReference>
<accession>A0A1D8AVU2</accession>
<dbReference type="RefSeq" id="WP_069962198.1">
    <property type="nucleotide sequence ID" value="NZ_CP016094.1"/>
</dbReference>
<dbReference type="PANTHER" id="PTHR12993:SF30">
    <property type="entry name" value="N-ACETYL-ALPHA-D-GLUCOSAMINYL L-MALATE DEACETYLASE 1"/>
    <property type="match status" value="1"/>
</dbReference>
<dbReference type="OrthoDB" id="9790023at2"/>
<dbReference type="PANTHER" id="PTHR12993">
    <property type="entry name" value="N-ACETYLGLUCOSAMINYL-PHOSPHATIDYLINOSITOL DE-N-ACETYLASE-RELATED"/>
    <property type="match status" value="1"/>
</dbReference>
<sequence>MKRKHLLVVAPHPDDEILGAGGTMAKYAKNGIGVSVLTIAGHRPPLYTEEVYQQTVREAKAAHRIIGVERSIFLDLPATTLGGMKTHELNGLIARAVQEVRPTIVLLPYPDRHVDHRVIFDSTLVATRPVNQGVEIEIVAAYETLSETHWNAPHIEPNFTPNWVCDITQTVELKLEALSCFQSQIPPFPGARSVEALKALAMFRGTQAGFAFGEGFHLIRMRD</sequence>
<dbReference type="SUPFAM" id="SSF102588">
    <property type="entry name" value="LmbE-like"/>
    <property type="match status" value="1"/>
</dbReference>
<name>A0A1D8AVU2_9BACT</name>
<dbReference type="PATRIC" id="fig|1838286.3.peg.2088"/>
<dbReference type="InterPro" id="IPR024078">
    <property type="entry name" value="LmbE-like_dom_sf"/>
</dbReference>
<dbReference type="Proteomes" id="UP000095228">
    <property type="component" value="Chromosome"/>
</dbReference>